<keyword evidence="4" id="KW-1185">Reference proteome</keyword>
<keyword evidence="1" id="KW-0677">Repeat</keyword>
<dbReference type="InterPro" id="IPR002885">
    <property type="entry name" value="PPR_rpt"/>
</dbReference>
<evidence type="ECO:0000256" key="2">
    <source>
        <dbReference type="PROSITE-ProRule" id="PRU00708"/>
    </source>
</evidence>
<gene>
    <name evidence="3" type="ORF">PCOR1329_LOCUS19418</name>
</gene>
<feature type="repeat" description="PPR" evidence="2">
    <location>
        <begin position="24"/>
        <end position="58"/>
    </location>
</feature>
<dbReference type="Gene3D" id="1.25.40.10">
    <property type="entry name" value="Tetratricopeptide repeat domain"/>
    <property type="match status" value="1"/>
</dbReference>
<name>A0ABN9RFI4_9DINO</name>
<sequence>ARRPQPLLALRLLEEARARRLEPSLVSCNAAISACEKGGWWRQALELFGSMAGQGLRPDAVSYNALAGACEKGDQWALRCTSSRRCGSEPSSRGSCVAAPG</sequence>
<protein>
    <recommendedName>
        <fullName evidence="5">Pentacotripeptide-repeat region of PRORP domain-containing protein</fullName>
    </recommendedName>
</protein>
<dbReference type="PANTHER" id="PTHR47447:SF17">
    <property type="entry name" value="OS12G0638900 PROTEIN"/>
    <property type="match status" value="1"/>
</dbReference>
<proteinExistence type="predicted"/>
<evidence type="ECO:0008006" key="5">
    <source>
        <dbReference type="Google" id="ProtNLM"/>
    </source>
</evidence>
<evidence type="ECO:0000313" key="3">
    <source>
        <dbReference type="EMBL" id="CAK0816467.1"/>
    </source>
</evidence>
<organism evidence="3 4">
    <name type="scientific">Prorocentrum cordatum</name>
    <dbReference type="NCBI Taxonomy" id="2364126"/>
    <lineage>
        <taxon>Eukaryota</taxon>
        <taxon>Sar</taxon>
        <taxon>Alveolata</taxon>
        <taxon>Dinophyceae</taxon>
        <taxon>Prorocentrales</taxon>
        <taxon>Prorocentraceae</taxon>
        <taxon>Prorocentrum</taxon>
    </lineage>
</organism>
<dbReference type="EMBL" id="CAUYUJ010006199">
    <property type="protein sequence ID" value="CAK0816467.1"/>
    <property type="molecule type" value="Genomic_DNA"/>
</dbReference>
<reference evidence="3" key="1">
    <citation type="submission" date="2023-10" db="EMBL/GenBank/DDBJ databases">
        <authorList>
            <person name="Chen Y."/>
            <person name="Shah S."/>
            <person name="Dougan E. K."/>
            <person name="Thang M."/>
            <person name="Chan C."/>
        </authorList>
    </citation>
    <scope>NUCLEOTIDE SEQUENCE [LARGE SCALE GENOMIC DNA]</scope>
</reference>
<feature type="non-terminal residue" evidence="3">
    <location>
        <position position="1"/>
    </location>
</feature>
<dbReference type="Proteomes" id="UP001189429">
    <property type="component" value="Unassembled WGS sequence"/>
</dbReference>
<dbReference type="InterPro" id="IPR011990">
    <property type="entry name" value="TPR-like_helical_dom_sf"/>
</dbReference>
<dbReference type="PROSITE" id="PS51375">
    <property type="entry name" value="PPR"/>
    <property type="match status" value="1"/>
</dbReference>
<dbReference type="PANTHER" id="PTHR47447">
    <property type="entry name" value="OS03G0856100 PROTEIN"/>
    <property type="match status" value="1"/>
</dbReference>
<dbReference type="Pfam" id="PF13041">
    <property type="entry name" value="PPR_2"/>
    <property type="match status" value="1"/>
</dbReference>
<evidence type="ECO:0000313" key="4">
    <source>
        <dbReference type="Proteomes" id="UP001189429"/>
    </source>
</evidence>
<evidence type="ECO:0000256" key="1">
    <source>
        <dbReference type="ARBA" id="ARBA00022737"/>
    </source>
</evidence>
<dbReference type="NCBIfam" id="TIGR00756">
    <property type="entry name" value="PPR"/>
    <property type="match status" value="1"/>
</dbReference>
<comment type="caution">
    <text evidence="3">The sequence shown here is derived from an EMBL/GenBank/DDBJ whole genome shotgun (WGS) entry which is preliminary data.</text>
</comment>
<accession>A0ABN9RFI4</accession>